<gene>
    <name evidence="2" type="ORF">RchiOBHm_Chr1g0342091</name>
</gene>
<evidence type="ECO:0000256" key="1">
    <source>
        <dbReference type="SAM" id="Phobius"/>
    </source>
</evidence>
<dbReference type="Proteomes" id="UP000238479">
    <property type="component" value="Chromosome 1"/>
</dbReference>
<dbReference type="EMBL" id="PDCK01000039">
    <property type="protein sequence ID" value="PRQ56875.1"/>
    <property type="molecule type" value="Genomic_DNA"/>
</dbReference>
<dbReference type="AlphaFoldDB" id="A0A2P6SDX3"/>
<keyword evidence="1" id="KW-0812">Transmembrane</keyword>
<name>A0A2P6SDX3_ROSCH</name>
<proteinExistence type="predicted"/>
<comment type="caution">
    <text evidence="2">The sequence shown here is derived from an EMBL/GenBank/DDBJ whole genome shotgun (WGS) entry which is preliminary data.</text>
</comment>
<keyword evidence="1" id="KW-0472">Membrane</keyword>
<keyword evidence="1" id="KW-1133">Transmembrane helix</keyword>
<evidence type="ECO:0000313" key="3">
    <source>
        <dbReference type="Proteomes" id="UP000238479"/>
    </source>
</evidence>
<protein>
    <submittedName>
        <fullName evidence="2">Uncharacterized protein</fullName>
    </submittedName>
</protein>
<keyword evidence="3" id="KW-1185">Reference proteome</keyword>
<reference evidence="2 3" key="1">
    <citation type="journal article" date="2018" name="Nat. Genet.">
        <title>The Rosa genome provides new insights in the design of modern roses.</title>
        <authorList>
            <person name="Bendahmane M."/>
        </authorList>
    </citation>
    <scope>NUCLEOTIDE SEQUENCE [LARGE SCALE GENOMIC DNA]</scope>
    <source>
        <strain evidence="3">cv. Old Blush</strain>
    </source>
</reference>
<sequence>MKKEKLKNCVFFVICESLFFVFVFLSLKMPFNNYDEYIFQKLWLKRIIKLR</sequence>
<accession>A0A2P6SDX3</accession>
<feature type="transmembrane region" description="Helical" evidence="1">
    <location>
        <begin position="9"/>
        <end position="27"/>
    </location>
</feature>
<evidence type="ECO:0000313" key="2">
    <source>
        <dbReference type="EMBL" id="PRQ56875.1"/>
    </source>
</evidence>
<dbReference type="Gramene" id="PRQ56875">
    <property type="protein sequence ID" value="PRQ56875"/>
    <property type="gene ID" value="RchiOBHm_Chr1g0342091"/>
</dbReference>
<organism evidence="2 3">
    <name type="scientific">Rosa chinensis</name>
    <name type="common">China rose</name>
    <dbReference type="NCBI Taxonomy" id="74649"/>
    <lineage>
        <taxon>Eukaryota</taxon>
        <taxon>Viridiplantae</taxon>
        <taxon>Streptophyta</taxon>
        <taxon>Embryophyta</taxon>
        <taxon>Tracheophyta</taxon>
        <taxon>Spermatophyta</taxon>
        <taxon>Magnoliopsida</taxon>
        <taxon>eudicotyledons</taxon>
        <taxon>Gunneridae</taxon>
        <taxon>Pentapetalae</taxon>
        <taxon>rosids</taxon>
        <taxon>fabids</taxon>
        <taxon>Rosales</taxon>
        <taxon>Rosaceae</taxon>
        <taxon>Rosoideae</taxon>
        <taxon>Rosoideae incertae sedis</taxon>
        <taxon>Rosa</taxon>
    </lineage>
</organism>